<evidence type="ECO:0000313" key="3">
    <source>
        <dbReference type="Proteomes" id="UP000596661"/>
    </source>
</evidence>
<dbReference type="EnsemblPlants" id="evm.model.05.884">
    <property type="protein sequence ID" value="cds.evm.model.05.884"/>
    <property type="gene ID" value="evm.TU.05.884"/>
</dbReference>
<dbReference type="Proteomes" id="UP000596661">
    <property type="component" value="Chromosome 5"/>
</dbReference>
<protein>
    <recommendedName>
        <fullName evidence="1">NET2A-D/KIP1-like C-terminal domain-containing protein</fullName>
    </recommendedName>
</protein>
<dbReference type="Pfam" id="PF24918">
    <property type="entry name" value="NET2A_C"/>
    <property type="match status" value="1"/>
</dbReference>
<evidence type="ECO:0000259" key="1">
    <source>
        <dbReference type="Pfam" id="PF24918"/>
    </source>
</evidence>
<dbReference type="PANTHER" id="PTHR31631:SF0">
    <property type="entry name" value="PROTEIN NETWORKED 2D"/>
    <property type="match status" value="1"/>
</dbReference>
<evidence type="ECO:0000313" key="2">
    <source>
        <dbReference type="EnsemblPlants" id="cds.evm.model.05.884"/>
    </source>
</evidence>
<dbReference type="PANTHER" id="PTHR31631">
    <property type="entry name" value="PROTEIN NETWORKED 2D"/>
    <property type="match status" value="1"/>
</dbReference>
<organism evidence="2 3">
    <name type="scientific">Cannabis sativa</name>
    <name type="common">Hemp</name>
    <name type="synonym">Marijuana</name>
    <dbReference type="NCBI Taxonomy" id="3483"/>
    <lineage>
        <taxon>Eukaryota</taxon>
        <taxon>Viridiplantae</taxon>
        <taxon>Streptophyta</taxon>
        <taxon>Embryophyta</taxon>
        <taxon>Tracheophyta</taxon>
        <taxon>Spermatophyta</taxon>
        <taxon>Magnoliopsida</taxon>
        <taxon>eudicotyledons</taxon>
        <taxon>Gunneridae</taxon>
        <taxon>Pentapetalae</taxon>
        <taxon>rosids</taxon>
        <taxon>fabids</taxon>
        <taxon>Rosales</taxon>
        <taxon>Cannabaceae</taxon>
        <taxon>Cannabis</taxon>
    </lineage>
</organism>
<proteinExistence type="predicted"/>
<dbReference type="EMBL" id="UZAU01000469">
    <property type="status" value="NOT_ANNOTATED_CDS"/>
    <property type="molecule type" value="Genomic_DNA"/>
</dbReference>
<accession>A0A803PSA7</accession>
<feature type="domain" description="NET2A-D/KIP1-like C-terminal" evidence="1">
    <location>
        <begin position="3"/>
        <end position="57"/>
    </location>
</feature>
<dbReference type="Gramene" id="evm.model.05.884">
    <property type="protein sequence ID" value="cds.evm.model.05.884"/>
    <property type="gene ID" value="evm.TU.05.884"/>
</dbReference>
<reference evidence="2" key="1">
    <citation type="submission" date="2018-11" db="EMBL/GenBank/DDBJ databases">
        <authorList>
            <person name="Grassa J C."/>
        </authorList>
    </citation>
    <scope>NUCLEOTIDE SEQUENCE [LARGE SCALE GENOMIC DNA]</scope>
</reference>
<keyword evidence="3" id="KW-1185">Reference proteome</keyword>
<name>A0A803PSA7_CANSA</name>
<sequence length="78" mass="9069">MISMKEIQTELIVWLEKSGRLKEELQGRFSSLCEIQEEITTALKAIAEAGDDFFKFTSKCRGNRSKWVLRVLRGEKLF</sequence>
<dbReference type="InterPro" id="IPR056889">
    <property type="entry name" value="NET2A-D/KIP1-like_C"/>
</dbReference>
<dbReference type="AlphaFoldDB" id="A0A803PSA7"/>
<reference evidence="2" key="2">
    <citation type="submission" date="2021-03" db="UniProtKB">
        <authorList>
            <consortium name="EnsemblPlants"/>
        </authorList>
    </citation>
    <scope>IDENTIFICATION</scope>
</reference>